<sequence>MKAAIYSRKSKFTSKGDSIENQIQMCKDYGTKNLNIDKFFIYEDEGFSGGNINRPKFKALLSDIKKKKFDVLICYRLDRISRNVADFSSTLELLQSNDMSFISIKEQFDTSTPMGKAMVYIASVFAQLERETIAERVRDNMLELAKTGRWLGGQTPLGFKSKKIVYIDEEYKERSLYKLSPIMDELEIVKYIYSTYLETHSLRETASRLYDKRFKTKNGGDWGVSQVQNVLVSPTYVKSSEEVKDFLVSQGMSFAGEVNGNGIFLYNKKKGKTKHRDINEWIAAVGKHKGIIEADIWLEVQSFLSSKRFKRGRLGTGSNSLFSGLIKCGKCGSNMTIIHGGVSKGIRKHYYTCSLKRASKGSECNNSNLTVDVTDEILINHLKNIKIKDIKKELNNLYINKNNTNEIQLIENQIKDEEKAIKNLTMQLSTISNPLASKPIINLLEKKTFELEKLKKQYKELKNNLTKEQLQIVDITNLTDNLNNFKHMIDKAKDIEQKKMLIKSVVEDIIVLDGNIEINIKNSKQN</sequence>
<keyword evidence="1" id="KW-0175">Coiled coil</keyword>
<dbReference type="Gene3D" id="3.90.1750.20">
    <property type="entry name" value="Putative Large Serine Recombinase, Chain B, Domain 2"/>
    <property type="match status" value="1"/>
</dbReference>
<dbReference type="SUPFAM" id="SSF53041">
    <property type="entry name" value="Resolvase-like"/>
    <property type="match status" value="1"/>
</dbReference>
<feature type="domain" description="Resolvase/invertase-type recombinase catalytic" evidence="2">
    <location>
        <begin position="2"/>
        <end position="148"/>
    </location>
</feature>
<dbReference type="SMART" id="SM00857">
    <property type="entry name" value="Resolvase"/>
    <property type="match status" value="1"/>
</dbReference>
<dbReference type="Pfam" id="PF07508">
    <property type="entry name" value="Recombinase"/>
    <property type="match status" value="1"/>
</dbReference>
<dbReference type="InterPro" id="IPR025827">
    <property type="entry name" value="Zn_ribbon_recom_dom"/>
</dbReference>
<dbReference type="PANTHER" id="PTHR30461">
    <property type="entry name" value="DNA-INVERTASE FROM LAMBDOID PROPHAGE"/>
    <property type="match status" value="1"/>
</dbReference>
<comment type="caution">
    <text evidence="4">The sequence shown here is derived from an EMBL/GenBank/DDBJ whole genome shotgun (WGS) entry which is preliminary data.</text>
</comment>
<gene>
    <name evidence="4" type="ORF">Z955_00790</name>
</gene>
<name>A0A0A0IP48_CLOBO</name>
<organism evidence="4 5">
    <name type="scientific">Clostridium botulinum C/D str. DC5</name>
    <dbReference type="NCBI Taxonomy" id="1443128"/>
    <lineage>
        <taxon>Bacteria</taxon>
        <taxon>Bacillati</taxon>
        <taxon>Bacillota</taxon>
        <taxon>Clostridia</taxon>
        <taxon>Eubacteriales</taxon>
        <taxon>Clostridiaceae</taxon>
        <taxon>Clostridium</taxon>
    </lineage>
</organism>
<proteinExistence type="predicted"/>
<evidence type="ECO:0000313" key="4">
    <source>
        <dbReference type="EMBL" id="KGN01967.1"/>
    </source>
</evidence>
<dbReference type="PANTHER" id="PTHR30461:SF23">
    <property type="entry name" value="DNA RECOMBINASE-RELATED"/>
    <property type="match status" value="1"/>
</dbReference>
<reference evidence="4 5" key="1">
    <citation type="submission" date="2014-01" db="EMBL/GenBank/DDBJ databases">
        <title>Plasmidome dynamics in the species complex Clostridium novyi sensu lato converts strains of independent lineages into distinctly different pathogens.</title>
        <authorList>
            <person name="Skarin H."/>
            <person name="Segerman B."/>
        </authorList>
    </citation>
    <scope>NUCLEOTIDE SEQUENCE [LARGE SCALE GENOMIC DNA]</scope>
    <source>
        <strain evidence="4 5">DC5</strain>
    </source>
</reference>
<dbReference type="Pfam" id="PF13408">
    <property type="entry name" value="Zn_ribbon_recom"/>
    <property type="match status" value="1"/>
</dbReference>
<evidence type="ECO:0000259" key="3">
    <source>
        <dbReference type="PROSITE" id="PS51737"/>
    </source>
</evidence>
<evidence type="ECO:0000259" key="2">
    <source>
        <dbReference type="PROSITE" id="PS51736"/>
    </source>
</evidence>
<accession>A0A0A0IP48</accession>
<evidence type="ECO:0000313" key="5">
    <source>
        <dbReference type="Proteomes" id="UP000030014"/>
    </source>
</evidence>
<dbReference type="RefSeq" id="WP_039258924.1">
    <property type="nucleotide sequence ID" value="NZ_JDRY01000001.1"/>
</dbReference>
<dbReference type="Gene3D" id="3.40.50.1390">
    <property type="entry name" value="Resolvase, N-terminal catalytic domain"/>
    <property type="match status" value="1"/>
</dbReference>
<dbReference type="PROSITE" id="PS51736">
    <property type="entry name" value="RECOMBINASES_3"/>
    <property type="match status" value="1"/>
</dbReference>
<protein>
    <submittedName>
        <fullName evidence="4">Serine recombinase</fullName>
    </submittedName>
</protein>
<dbReference type="InterPro" id="IPR006119">
    <property type="entry name" value="Resolv_N"/>
</dbReference>
<dbReference type="InterPro" id="IPR036162">
    <property type="entry name" value="Resolvase-like_N_sf"/>
</dbReference>
<dbReference type="GO" id="GO:0003677">
    <property type="term" value="F:DNA binding"/>
    <property type="evidence" value="ECO:0007669"/>
    <property type="project" value="InterPro"/>
</dbReference>
<dbReference type="Pfam" id="PF00239">
    <property type="entry name" value="Resolvase"/>
    <property type="match status" value="1"/>
</dbReference>
<feature type="domain" description="Recombinase" evidence="3">
    <location>
        <begin position="156"/>
        <end position="310"/>
    </location>
</feature>
<dbReference type="InterPro" id="IPR050639">
    <property type="entry name" value="SSR_resolvase"/>
</dbReference>
<dbReference type="PROSITE" id="PS51737">
    <property type="entry name" value="RECOMBINASE_DNA_BIND"/>
    <property type="match status" value="1"/>
</dbReference>
<dbReference type="InterPro" id="IPR011109">
    <property type="entry name" value="DNA_bind_recombinase_dom"/>
</dbReference>
<dbReference type="InterPro" id="IPR038109">
    <property type="entry name" value="DNA_bind_recomb_sf"/>
</dbReference>
<feature type="coiled-coil region" evidence="1">
    <location>
        <begin position="387"/>
        <end position="495"/>
    </location>
</feature>
<dbReference type="GO" id="GO:0000150">
    <property type="term" value="F:DNA strand exchange activity"/>
    <property type="evidence" value="ECO:0007669"/>
    <property type="project" value="InterPro"/>
</dbReference>
<dbReference type="CDD" id="cd03768">
    <property type="entry name" value="SR_ResInv"/>
    <property type="match status" value="1"/>
</dbReference>
<dbReference type="EMBL" id="JDRY01000001">
    <property type="protein sequence ID" value="KGN01967.1"/>
    <property type="molecule type" value="Genomic_DNA"/>
</dbReference>
<dbReference type="AlphaFoldDB" id="A0A0A0IP48"/>
<evidence type="ECO:0000256" key="1">
    <source>
        <dbReference type="SAM" id="Coils"/>
    </source>
</evidence>
<dbReference type="Proteomes" id="UP000030014">
    <property type="component" value="Unassembled WGS sequence"/>
</dbReference>